<dbReference type="InterPro" id="IPR002347">
    <property type="entry name" value="SDR_fam"/>
</dbReference>
<dbReference type="Pfam" id="PF13561">
    <property type="entry name" value="adh_short_C2"/>
    <property type="match status" value="1"/>
</dbReference>
<keyword evidence="2" id="KW-0560">Oxidoreductase</keyword>
<dbReference type="PANTHER" id="PTHR48107:SF7">
    <property type="entry name" value="RE15974P"/>
    <property type="match status" value="1"/>
</dbReference>
<sequence length="268" mass="28268">MDISSSNSSNPSPLPLQDRVAIVTGASRGIGKAIAVHLASLGAKLVINYSSNRDQAQLVAEEINSSFPHNHSPRAITVQANVSDPSHVKSLFDEAERVFGSPVHVLVNSAGVLDPKYPSIANTSLEDFDLTFSVNTKGAFLCCKEAANRLKRDGGGRIILVSSSMVGGLKPGFGVYAASKAAVETMVKILAKELKGTGITANCIAPGPIATEMYFSGKTEEQIRKNIDECPLGRLGETKDIAPIVGFLATDASEWINGQVIRANGGYV</sequence>
<dbReference type="AlphaFoldDB" id="A0A6A6M2V7"/>
<accession>A0A6A6M2V7</accession>
<dbReference type="SMART" id="SM00822">
    <property type="entry name" value="PKS_KR"/>
    <property type="match status" value="1"/>
</dbReference>
<dbReference type="InterPro" id="IPR057326">
    <property type="entry name" value="KR_dom"/>
</dbReference>
<dbReference type="CDD" id="cd05362">
    <property type="entry name" value="THN_reductase-like_SDR_c"/>
    <property type="match status" value="1"/>
</dbReference>
<dbReference type="FunFam" id="3.40.50.720:FF:000084">
    <property type="entry name" value="Short-chain dehydrogenase reductase"/>
    <property type="match status" value="1"/>
</dbReference>
<dbReference type="SUPFAM" id="SSF51735">
    <property type="entry name" value="NAD(P)-binding Rossmann-fold domains"/>
    <property type="match status" value="1"/>
</dbReference>
<evidence type="ECO:0000259" key="3">
    <source>
        <dbReference type="SMART" id="SM00822"/>
    </source>
</evidence>
<name>A0A6A6M2V7_HEVBR</name>
<dbReference type="PROSITE" id="PS00061">
    <property type="entry name" value="ADH_SHORT"/>
    <property type="match status" value="1"/>
</dbReference>
<dbReference type="InterPro" id="IPR036291">
    <property type="entry name" value="NAD(P)-bd_dom_sf"/>
</dbReference>
<dbReference type="PRINTS" id="PR00081">
    <property type="entry name" value="GDHRDH"/>
</dbReference>
<keyword evidence="5" id="KW-1185">Reference proteome</keyword>
<gene>
    <name evidence="4" type="ORF">GH714_022600</name>
</gene>
<protein>
    <recommendedName>
        <fullName evidence="3">Ketoreductase domain-containing protein</fullName>
    </recommendedName>
</protein>
<comment type="similarity">
    <text evidence="1">Belongs to the short-chain dehydrogenases/reductases (SDR) family.</text>
</comment>
<comment type="caution">
    <text evidence="4">The sequence shown here is derived from an EMBL/GenBank/DDBJ whole genome shotgun (WGS) entry which is preliminary data.</text>
</comment>
<evidence type="ECO:0000256" key="2">
    <source>
        <dbReference type="ARBA" id="ARBA00023002"/>
    </source>
</evidence>
<dbReference type="Gene3D" id="3.40.50.720">
    <property type="entry name" value="NAD(P)-binding Rossmann-like Domain"/>
    <property type="match status" value="1"/>
</dbReference>
<reference evidence="4 5" key="1">
    <citation type="journal article" date="2020" name="Mol. Plant">
        <title>The Chromosome-Based Rubber Tree Genome Provides New Insights into Spurge Genome Evolution and Rubber Biosynthesis.</title>
        <authorList>
            <person name="Liu J."/>
            <person name="Shi C."/>
            <person name="Shi C.C."/>
            <person name="Li W."/>
            <person name="Zhang Q.J."/>
            <person name="Zhang Y."/>
            <person name="Li K."/>
            <person name="Lu H.F."/>
            <person name="Shi C."/>
            <person name="Zhu S.T."/>
            <person name="Xiao Z.Y."/>
            <person name="Nan H."/>
            <person name="Yue Y."/>
            <person name="Zhu X.G."/>
            <person name="Wu Y."/>
            <person name="Hong X.N."/>
            <person name="Fan G.Y."/>
            <person name="Tong Y."/>
            <person name="Zhang D."/>
            <person name="Mao C.L."/>
            <person name="Liu Y.L."/>
            <person name="Hao S.J."/>
            <person name="Liu W.Q."/>
            <person name="Lv M.Q."/>
            <person name="Zhang H.B."/>
            <person name="Liu Y."/>
            <person name="Hu-Tang G.R."/>
            <person name="Wang J.P."/>
            <person name="Wang J.H."/>
            <person name="Sun Y.H."/>
            <person name="Ni S.B."/>
            <person name="Chen W.B."/>
            <person name="Zhang X.C."/>
            <person name="Jiao Y.N."/>
            <person name="Eichler E.E."/>
            <person name="Li G.H."/>
            <person name="Liu X."/>
            <person name="Gao L.Z."/>
        </authorList>
    </citation>
    <scope>NUCLEOTIDE SEQUENCE [LARGE SCALE GENOMIC DNA]</scope>
    <source>
        <strain evidence="5">cv. GT1</strain>
        <tissue evidence="4">Leaf</tissue>
    </source>
</reference>
<evidence type="ECO:0000256" key="1">
    <source>
        <dbReference type="ARBA" id="ARBA00006484"/>
    </source>
</evidence>
<dbReference type="InterPro" id="IPR020904">
    <property type="entry name" value="Sc_DH/Rdtase_CS"/>
</dbReference>
<dbReference type="EMBL" id="JAAGAX010000008">
    <property type="protein sequence ID" value="KAF2306935.1"/>
    <property type="molecule type" value="Genomic_DNA"/>
</dbReference>
<dbReference type="Proteomes" id="UP000467840">
    <property type="component" value="Chromosome 9"/>
</dbReference>
<dbReference type="PANTHER" id="PTHR48107">
    <property type="entry name" value="NADPH-DEPENDENT ALDEHYDE REDUCTASE-LIKE PROTEIN, CHLOROPLASTIC-RELATED"/>
    <property type="match status" value="1"/>
</dbReference>
<organism evidence="4 5">
    <name type="scientific">Hevea brasiliensis</name>
    <name type="common">Para rubber tree</name>
    <name type="synonym">Siphonia brasiliensis</name>
    <dbReference type="NCBI Taxonomy" id="3981"/>
    <lineage>
        <taxon>Eukaryota</taxon>
        <taxon>Viridiplantae</taxon>
        <taxon>Streptophyta</taxon>
        <taxon>Embryophyta</taxon>
        <taxon>Tracheophyta</taxon>
        <taxon>Spermatophyta</taxon>
        <taxon>Magnoliopsida</taxon>
        <taxon>eudicotyledons</taxon>
        <taxon>Gunneridae</taxon>
        <taxon>Pentapetalae</taxon>
        <taxon>rosids</taxon>
        <taxon>fabids</taxon>
        <taxon>Malpighiales</taxon>
        <taxon>Euphorbiaceae</taxon>
        <taxon>Crotonoideae</taxon>
        <taxon>Micrandreae</taxon>
        <taxon>Hevea</taxon>
    </lineage>
</organism>
<evidence type="ECO:0000313" key="4">
    <source>
        <dbReference type="EMBL" id="KAF2306935.1"/>
    </source>
</evidence>
<dbReference type="PRINTS" id="PR00080">
    <property type="entry name" value="SDRFAMILY"/>
</dbReference>
<proteinExistence type="inferred from homology"/>
<feature type="domain" description="Ketoreductase" evidence="3">
    <location>
        <begin position="19"/>
        <end position="207"/>
    </location>
</feature>
<evidence type="ECO:0000313" key="5">
    <source>
        <dbReference type="Proteomes" id="UP000467840"/>
    </source>
</evidence>
<dbReference type="GO" id="GO:0016614">
    <property type="term" value="F:oxidoreductase activity, acting on CH-OH group of donors"/>
    <property type="evidence" value="ECO:0007669"/>
    <property type="project" value="UniProtKB-ARBA"/>
</dbReference>